<dbReference type="OrthoDB" id="9806939at2"/>
<dbReference type="EMBL" id="CP025298">
    <property type="protein sequence ID" value="AUI07647.1"/>
    <property type="molecule type" value="Genomic_DNA"/>
</dbReference>
<dbReference type="EMBL" id="RAUE01000034">
    <property type="protein sequence ID" value="MBA0313255.1"/>
    <property type="molecule type" value="Genomic_DNA"/>
</dbReference>
<dbReference type="GO" id="GO:0015679">
    <property type="term" value="P:plasma membrane copper ion transport"/>
    <property type="evidence" value="ECO:0007669"/>
    <property type="project" value="TreeGrafter"/>
</dbReference>
<dbReference type="InterPro" id="IPR051909">
    <property type="entry name" value="MFP_Cation_Efflux"/>
</dbReference>
<dbReference type="Pfam" id="PF25954">
    <property type="entry name" value="Beta-barrel_RND_2"/>
    <property type="match status" value="1"/>
</dbReference>
<comment type="similarity">
    <text evidence="1">Belongs to the membrane fusion protein (MFP) (TC 8.A.1) family.</text>
</comment>
<keyword evidence="3" id="KW-0732">Signal</keyword>
<dbReference type="GO" id="GO:0016020">
    <property type="term" value="C:membrane"/>
    <property type="evidence" value="ECO:0007669"/>
    <property type="project" value="InterPro"/>
</dbReference>
<organism evidence="12 14">
    <name type="scientific">Stenotrophomonas maltophilia</name>
    <name type="common">Pseudomonas maltophilia</name>
    <name type="synonym">Xanthomonas maltophilia</name>
    <dbReference type="NCBI Taxonomy" id="40324"/>
    <lineage>
        <taxon>Bacteria</taxon>
        <taxon>Pseudomonadati</taxon>
        <taxon>Pseudomonadota</taxon>
        <taxon>Gammaproteobacteria</taxon>
        <taxon>Lysobacterales</taxon>
        <taxon>Lysobacteraceae</taxon>
        <taxon>Stenotrophomonas</taxon>
        <taxon>Stenotrophomonas maltophilia group</taxon>
    </lineage>
</organism>
<dbReference type="RefSeq" id="WP_005413406.1">
    <property type="nucleotide sequence ID" value="NZ_CBCPIZ010000003.1"/>
</dbReference>
<evidence type="ECO:0000313" key="15">
    <source>
        <dbReference type="Proteomes" id="UP000234414"/>
    </source>
</evidence>
<dbReference type="GO" id="GO:0046914">
    <property type="term" value="F:transition metal ion binding"/>
    <property type="evidence" value="ECO:0007669"/>
    <property type="project" value="TreeGrafter"/>
</dbReference>
<dbReference type="InterPro" id="IPR058649">
    <property type="entry name" value="CzcB_C"/>
</dbReference>
<feature type="domain" description="CusB-like beta-barrel" evidence="8">
    <location>
        <begin position="244"/>
        <end position="319"/>
    </location>
</feature>
<evidence type="ECO:0000256" key="1">
    <source>
        <dbReference type="ARBA" id="ARBA00009477"/>
    </source>
</evidence>
<feature type="region of interest" description="Disordered" evidence="5">
    <location>
        <begin position="402"/>
        <end position="450"/>
    </location>
</feature>
<reference evidence="12 14" key="1">
    <citation type="journal article" date="2017" name="Front. Microbiol.">
        <title>Double-Face Meets the Bacterial World: The Opportunistic Pathogen Stenotrophomonas maltophilia.</title>
        <authorList>
            <person name="Lira F."/>
            <person name="Berg G."/>
            <person name="Martinez J.L."/>
        </authorList>
    </citation>
    <scope>NUCLEOTIDE SEQUENCE [LARGE SCALE GENOMIC DNA]</scope>
    <source>
        <strain evidence="12 14">EA1</strain>
    </source>
</reference>
<dbReference type="EMBL" id="CP060025">
    <property type="protein sequence ID" value="QNG76071.1"/>
    <property type="molecule type" value="Genomic_DNA"/>
</dbReference>
<feature type="domain" description="Heavy metal binding" evidence="6">
    <location>
        <begin position="454"/>
        <end position="481"/>
    </location>
</feature>
<evidence type="ECO:0000313" key="12">
    <source>
        <dbReference type="EMBL" id="PJL24655.1"/>
    </source>
</evidence>
<reference evidence="11" key="3">
    <citation type="submission" date="2018-09" db="EMBL/GenBank/DDBJ databases">
        <authorList>
            <person name="Groschel M."/>
            <person name="Kohl T."/>
            <person name="Conchillo-Sole O."/>
            <person name="Mamat U."/>
            <person name="Yero D."/>
            <person name="Niemann S."/>
            <person name="Daura X."/>
            <person name="Gibert I."/>
        </authorList>
    </citation>
    <scope>NUCLEOTIDE SEQUENCE</scope>
    <source>
        <strain evidence="11">OG156</strain>
    </source>
</reference>
<reference evidence="10 15" key="2">
    <citation type="submission" date="2017-12" db="EMBL/GenBank/DDBJ databases">
        <title>Complete Genome Sequence of Stenotrophomonas maltophilia CSM2.</title>
        <authorList>
            <person name="Castro-Jaimes S."/>
            <person name="Lopez-Leal G."/>
            <person name="Barberena Jonas C."/>
            <person name="Bustos P."/>
            <person name="Perez-Oseguera A."/>
            <person name="Cevallos M.A."/>
        </authorList>
    </citation>
    <scope>NUCLEOTIDE SEQUENCE [LARGE SCALE GENOMIC DNA]</scope>
    <source>
        <strain evidence="10 15">CSM2</strain>
    </source>
</reference>
<dbReference type="FunFam" id="2.40.30.170:FF:000010">
    <property type="entry name" value="Efflux RND transporter periplasmic adaptor subunit"/>
    <property type="match status" value="1"/>
</dbReference>
<reference evidence="13 16" key="5">
    <citation type="submission" date="2020-08" db="EMBL/GenBank/DDBJ databases">
        <title>Phenotypic and transcriptomic analysis of seven clinical Stenotrophomonas maltophilia isolates identify a small set of shared and commonly regulated genes involved in biofilm lifestyle.</title>
        <authorList>
            <person name="Alio I."/>
            <person name="Gudzuhn M."/>
            <person name="Streit W."/>
        </authorList>
    </citation>
    <scope>NUCLEOTIDE SEQUENCE [LARGE SCALE GENOMIC DNA]</scope>
    <source>
        <strain evidence="13 16">UHH_SKK55</strain>
    </source>
</reference>
<dbReference type="Proteomes" id="UP000515598">
    <property type="component" value="Chromosome"/>
</dbReference>
<evidence type="ECO:0000256" key="2">
    <source>
        <dbReference type="ARBA" id="ARBA00022448"/>
    </source>
</evidence>
<dbReference type="NCBIfam" id="TIGR01730">
    <property type="entry name" value="RND_mfp"/>
    <property type="match status" value="1"/>
</dbReference>
<feature type="domain" description="Heavy metal binding" evidence="6">
    <location>
        <begin position="52"/>
        <end position="79"/>
    </location>
</feature>
<evidence type="ECO:0000313" key="13">
    <source>
        <dbReference type="EMBL" id="QNG76071.1"/>
    </source>
</evidence>
<dbReference type="Gene3D" id="2.40.420.20">
    <property type="match status" value="1"/>
</dbReference>
<dbReference type="Pfam" id="PF25975">
    <property type="entry name" value="CzcB_C"/>
    <property type="match status" value="1"/>
</dbReference>
<dbReference type="SUPFAM" id="SSF111369">
    <property type="entry name" value="HlyD-like secretion proteins"/>
    <property type="match status" value="1"/>
</dbReference>
<evidence type="ECO:0000313" key="16">
    <source>
        <dbReference type="Proteomes" id="UP000515598"/>
    </source>
</evidence>
<dbReference type="Gene3D" id="2.40.30.170">
    <property type="match status" value="1"/>
</dbReference>
<dbReference type="InterPro" id="IPR006143">
    <property type="entry name" value="RND_pump_MFP"/>
</dbReference>
<dbReference type="PANTHER" id="PTHR30097:SF15">
    <property type="entry name" value="CATION EFFLUX SYSTEM PROTEIN CUSB"/>
    <property type="match status" value="1"/>
</dbReference>
<keyword evidence="4" id="KW-0406">Ion transport</keyword>
<dbReference type="Pfam" id="PF25919">
    <property type="entry name" value="BSH_CusB"/>
    <property type="match status" value="1"/>
</dbReference>
<dbReference type="FunFam" id="2.40.420.20:FF:000003">
    <property type="entry name" value="Cation efflux system protein cusB"/>
    <property type="match status" value="1"/>
</dbReference>
<evidence type="ECO:0000259" key="8">
    <source>
        <dbReference type="Pfam" id="PF25954"/>
    </source>
</evidence>
<reference evidence="11" key="4">
    <citation type="journal article" date="2020" name="Front. Microbiol.">
        <title>Genetic Variants of the DSF Quorum Sensing System in Stenotrophomonas maltophilia Influence Virulence and Resistance Phenotypes Among Genotypically Diverse Clinical Isolates.</title>
        <authorList>
            <person name="Yero D."/>
            <person name="Huedo P."/>
            <person name="Conchillo-Sole O."/>
            <person name="Martinez-Servat S."/>
            <person name="Mamat U."/>
            <person name="Coves X."/>
            <person name="Llanas F."/>
            <person name="Roca I."/>
            <person name="Vila J."/>
            <person name="Schaible U.E."/>
            <person name="Daura X."/>
            <person name="Gibert I."/>
        </authorList>
    </citation>
    <scope>NUCLEOTIDE SEQUENCE</scope>
    <source>
        <strain evidence="11">OG156</strain>
    </source>
</reference>
<evidence type="ECO:0000259" key="6">
    <source>
        <dbReference type="Pfam" id="PF19335"/>
    </source>
</evidence>
<dbReference type="AlphaFoldDB" id="A0A0M0NG85"/>
<dbReference type="GO" id="GO:0030288">
    <property type="term" value="C:outer membrane-bounded periplasmic space"/>
    <property type="evidence" value="ECO:0007669"/>
    <property type="project" value="TreeGrafter"/>
</dbReference>
<protein>
    <submittedName>
        <fullName evidence="11">Efflux RND transporter periplasmic adaptor subunit</fullName>
    </submittedName>
    <submittedName>
        <fullName evidence="12">HlyD family secretion protein</fullName>
    </submittedName>
</protein>
<sequence>MSPTKTRLTQLAVALGLLALGFAGGYAWMTRTSDTTPPPGTSVADQARKVLYWYDPMAPEQRFDKPGKSPFMDMELLPKYADEAIGGGTQIDPRLQQNVGIRTQEVTVELLGTAVRVPGTLTWDLTQESVISARMEGLITHVQVKAPFTEVRRGQTLATVQAPAWNAAIAEAHALSQAQSAGARELQGAAQQRLRSLGVPSGASARSGVVLSADHSGVVTEILAREGQTVMPGTPLFKINGLDTLWLEASVPQAALGTLRPGTSVQATVSAWPAERFAGQIQALLPQVDMASRTQRARIVLRNPQRRLVPGMFAEVLVQPDAEQALPVVPTEALIATGRDSRVIVQDPDGSFRPVRVSVGRSVQGRTQIVAGLAGGERVVVSGQFLLDSEASLSGALERLGAAQPTRPASASGVHERHDAGHEPRTVVPSPSRQPAPVAPDTSTSTPPRCPVQYWYDPMVPEKHFDKPGKSPFMDMQLVPKFGPAAAADCQASEVMSEAMEGTP</sequence>
<name>A0A0M0NG85_STEMA</name>
<dbReference type="Proteomes" id="UP000230167">
    <property type="component" value="Unassembled WGS sequence"/>
</dbReference>
<dbReference type="GO" id="GO:0060003">
    <property type="term" value="P:copper ion export"/>
    <property type="evidence" value="ECO:0007669"/>
    <property type="project" value="TreeGrafter"/>
</dbReference>
<proteinExistence type="inferred from homology"/>
<feature type="compositionally biased region" description="Basic and acidic residues" evidence="5">
    <location>
        <begin position="414"/>
        <end position="425"/>
    </location>
</feature>
<evidence type="ECO:0000259" key="7">
    <source>
        <dbReference type="Pfam" id="PF25919"/>
    </source>
</evidence>
<feature type="domain" description="CusB-like barrel-sandwich hybrid" evidence="7">
    <location>
        <begin position="129"/>
        <end position="240"/>
    </location>
</feature>
<dbReference type="GeneID" id="93835763"/>
<evidence type="ECO:0000256" key="5">
    <source>
        <dbReference type="SAM" id="MobiDB-lite"/>
    </source>
</evidence>
<dbReference type="Proteomes" id="UP000822271">
    <property type="component" value="Unassembled WGS sequence"/>
</dbReference>
<dbReference type="Pfam" id="PF19335">
    <property type="entry name" value="HMBD"/>
    <property type="match status" value="2"/>
</dbReference>
<feature type="domain" description="CzcB-like C-terminal circularly permuted SH3-like" evidence="9">
    <location>
        <begin position="329"/>
        <end position="387"/>
    </location>
</feature>
<dbReference type="InterPro" id="IPR058792">
    <property type="entry name" value="Beta-barrel_RND_2"/>
</dbReference>
<evidence type="ECO:0000313" key="14">
    <source>
        <dbReference type="Proteomes" id="UP000230167"/>
    </source>
</evidence>
<accession>A0A0M0NG85</accession>
<evidence type="ECO:0000259" key="9">
    <source>
        <dbReference type="Pfam" id="PF25975"/>
    </source>
</evidence>
<dbReference type="Proteomes" id="UP000234414">
    <property type="component" value="Chromosome"/>
</dbReference>
<dbReference type="InterPro" id="IPR045800">
    <property type="entry name" value="HMBD"/>
</dbReference>
<dbReference type="EMBL" id="NEQV01000007">
    <property type="protein sequence ID" value="PJL24655.1"/>
    <property type="molecule type" value="Genomic_DNA"/>
</dbReference>
<evidence type="ECO:0000256" key="4">
    <source>
        <dbReference type="ARBA" id="ARBA00023065"/>
    </source>
</evidence>
<gene>
    <name evidence="12" type="ORF">B9Y64_19025</name>
    <name evidence="11" type="ORF">D7Y33_19975</name>
    <name evidence="13" type="ORF">GPNADHDJ_00237</name>
    <name evidence="10" type="ORF">SmaCSM2_10810</name>
</gene>
<evidence type="ECO:0000313" key="10">
    <source>
        <dbReference type="EMBL" id="AUI07647.1"/>
    </source>
</evidence>
<dbReference type="PANTHER" id="PTHR30097">
    <property type="entry name" value="CATION EFFLUX SYSTEM PROTEIN CUSB"/>
    <property type="match status" value="1"/>
</dbReference>
<dbReference type="InterPro" id="IPR058790">
    <property type="entry name" value="BSH_CusB"/>
</dbReference>
<keyword evidence="2" id="KW-0813">Transport</keyword>
<dbReference type="GO" id="GO:0022857">
    <property type="term" value="F:transmembrane transporter activity"/>
    <property type="evidence" value="ECO:0007669"/>
    <property type="project" value="InterPro"/>
</dbReference>
<evidence type="ECO:0000256" key="3">
    <source>
        <dbReference type="ARBA" id="ARBA00022729"/>
    </source>
</evidence>
<evidence type="ECO:0000313" key="11">
    <source>
        <dbReference type="EMBL" id="MBA0313255.1"/>
    </source>
</evidence>